<evidence type="ECO:0000256" key="3">
    <source>
        <dbReference type="SAM" id="MobiDB-lite"/>
    </source>
</evidence>
<feature type="transmembrane region" description="Helical" evidence="4">
    <location>
        <begin position="330"/>
        <end position="351"/>
    </location>
</feature>
<dbReference type="AlphaFoldDB" id="A0A0D0C1L1"/>
<evidence type="ECO:0000313" key="7">
    <source>
        <dbReference type="Proteomes" id="UP000053593"/>
    </source>
</evidence>
<feature type="transmembrane region" description="Helical" evidence="4">
    <location>
        <begin position="302"/>
        <end position="318"/>
    </location>
</feature>
<evidence type="ECO:0000313" key="6">
    <source>
        <dbReference type="EMBL" id="KIK56224.1"/>
    </source>
</evidence>
<dbReference type="Gene3D" id="1.20.1250.20">
    <property type="entry name" value="MFS general substrate transporter like domains"/>
    <property type="match status" value="2"/>
</dbReference>
<dbReference type="GO" id="GO:0016020">
    <property type="term" value="C:membrane"/>
    <property type="evidence" value="ECO:0007669"/>
    <property type="project" value="UniProtKB-SubCell"/>
</dbReference>
<dbReference type="EMBL" id="KN834799">
    <property type="protein sequence ID" value="KIK56224.1"/>
    <property type="molecule type" value="Genomic_DNA"/>
</dbReference>
<dbReference type="PROSITE" id="PS50850">
    <property type="entry name" value="MFS"/>
    <property type="match status" value="1"/>
</dbReference>
<feature type="compositionally biased region" description="Polar residues" evidence="3">
    <location>
        <begin position="1"/>
        <end position="12"/>
    </location>
</feature>
<dbReference type="GO" id="GO:0022857">
    <property type="term" value="F:transmembrane transporter activity"/>
    <property type="evidence" value="ECO:0007669"/>
    <property type="project" value="InterPro"/>
</dbReference>
<feature type="transmembrane region" description="Helical" evidence="4">
    <location>
        <begin position="267"/>
        <end position="290"/>
    </location>
</feature>
<sequence>MYASLESNTVRIQESEKGSKNVQPARVQDVETGDGSTDEIGEPKGKPSAYAPTDGGLAAWGTVFGATMVSFGTSGLVNAYGAFSDFYNKEYLTNYSTTMISMIGAIQIFILYLFAGTAGALFDSIGPRHMIPASGVVAVFSLFLLSITQSGQIYQQFLTQSVLFSLGAAFSFFPSMGLMAHWFKSKVPYAIGSVSAGGSIGGIVFPIMISRLFPRIGFGWTVRVFAFITLSCFVIGTLTIKQRRPSKPFPTSISVLFDFTAFKDPCYVFLAVGCWFSVFGVLNPLFYVGLSGEVSSPDSNVNGYYLAILSAAAIIGRASPGFIAGRIGRFNILCISTIISTILIFVLWYTSFAQADLIAFAALYGIFSGPFFSITPACVAEISPIERFGARVGGTYAFMSSATLAGTPISGLFIRDQTRENFGNLILFSGIMSLVGALLICVSRFIRNQKLFAIA</sequence>
<evidence type="ECO:0000259" key="5">
    <source>
        <dbReference type="PROSITE" id="PS50850"/>
    </source>
</evidence>
<keyword evidence="4" id="KW-1133">Transmembrane helix</keyword>
<dbReference type="InterPro" id="IPR020846">
    <property type="entry name" value="MFS_dom"/>
</dbReference>
<protein>
    <recommendedName>
        <fullName evidence="5">Major facilitator superfamily (MFS) profile domain-containing protein</fullName>
    </recommendedName>
</protein>
<dbReference type="InterPro" id="IPR036259">
    <property type="entry name" value="MFS_trans_sf"/>
</dbReference>
<gene>
    <name evidence="6" type="ORF">GYMLUDRAFT_263738</name>
</gene>
<feature type="transmembrane region" description="Helical" evidence="4">
    <location>
        <begin position="392"/>
        <end position="414"/>
    </location>
</feature>
<feature type="transmembrane region" description="Helical" evidence="4">
    <location>
        <begin position="57"/>
        <end position="80"/>
    </location>
</feature>
<organism evidence="6 7">
    <name type="scientific">Collybiopsis luxurians FD-317 M1</name>
    <dbReference type="NCBI Taxonomy" id="944289"/>
    <lineage>
        <taxon>Eukaryota</taxon>
        <taxon>Fungi</taxon>
        <taxon>Dikarya</taxon>
        <taxon>Basidiomycota</taxon>
        <taxon>Agaricomycotina</taxon>
        <taxon>Agaricomycetes</taxon>
        <taxon>Agaricomycetidae</taxon>
        <taxon>Agaricales</taxon>
        <taxon>Marasmiineae</taxon>
        <taxon>Omphalotaceae</taxon>
        <taxon>Collybiopsis</taxon>
        <taxon>Collybiopsis luxurians</taxon>
    </lineage>
</organism>
<feature type="transmembrane region" description="Helical" evidence="4">
    <location>
        <begin position="357"/>
        <end position="380"/>
    </location>
</feature>
<comment type="subcellular location">
    <subcellularLocation>
        <location evidence="1">Membrane</location>
        <topology evidence="1">Multi-pass membrane protein</topology>
    </subcellularLocation>
</comment>
<feature type="domain" description="Major facilitator superfamily (MFS) profile" evidence="5">
    <location>
        <begin position="250"/>
        <end position="455"/>
    </location>
</feature>
<name>A0A0D0C1L1_9AGAR</name>
<feature type="transmembrane region" description="Helical" evidence="4">
    <location>
        <begin position="220"/>
        <end position="240"/>
    </location>
</feature>
<dbReference type="OrthoDB" id="6509908at2759"/>
<dbReference type="PANTHER" id="PTHR11360:SF177">
    <property type="entry name" value="RIBOFLAVIN TRANSPORTER MCH5"/>
    <property type="match status" value="1"/>
</dbReference>
<feature type="transmembrane region" description="Helical" evidence="4">
    <location>
        <begin position="426"/>
        <end position="446"/>
    </location>
</feature>
<feature type="transmembrane region" description="Helical" evidence="4">
    <location>
        <begin position="153"/>
        <end position="175"/>
    </location>
</feature>
<keyword evidence="7" id="KW-1185">Reference proteome</keyword>
<keyword evidence="4" id="KW-0812">Transmembrane</keyword>
<feature type="transmembrane region" description="Helical" evidence="4">
    <location>
        <begin position="100"/>
        <end position="122"/>
    </location>
</feature>
<dbReference type="Proteomes" id="UP000053593">
    <property type="component" value="Unassembled WGS sequence"/>
</dbReference>
<proteinExistence type="inferred from homology"/>
<dbReference type="InterPro" id="IPR050327">
    <property type="entry name" value="Proton-linked_MCT"/>
</dbReference>
<evidence type="ECO:0000256" key="1">
    <source>
        <dbReference type="ARBA" id="ARBA00004141"/>
    </source>
</evidence>
<accession>A0A0D0C1L1</accession>
<dbReference type="HOGENOM" id="CLU_001265_1_2_1"/>
<keyword evidence="4" id="KW-0472">Membrane</keyword>
<evidence type="ECO:0000256" key="4">
    <source>
        <dbReference type="SAM" id="Phobius"/>
    </source>
</evidence>
<dbReference type="Pfam" id="PF07690">
    <property type="entry name" value="MFS_1"/>
    <property type="match status" value="1"/>
</dbReference>
<dbReference type="SUPFAM" id="SSF103473">
    <property type="entry name" value="MFS general substrate transporter"/>
    <property type="match status" value="1"/>
</dbReference>
<feature type="region of interest" description="Disordered" evidence="3">
    <location>
        <begin position="1"/>
        <end position="49"/>
    </location>
</feature>
<comment type="similarity">
    <text evidence="2">Belongs to the major facilitator superfamily. Monocarboxylate porter (TC 2.A.1.13) family.</text>
</comment>
<evidence type="ECO:0000256" key="2">
    <source>
        <dbReference type="ARBA" id="ARBA00006727"/>
    </source>
</evidence>
<reference evidence="6 7" key="1">
    <citation type="submission" date="2014-04" db="EMBL/GenBank/DDBJ databases">
        <title>Evolutionary Origins and Diversification of the Mycorrhizal Mutualists.</title>
        <authorList>
            <consortium name="DOE Joint Genome Institute"/>
            <consortium name="Mycorrhizal Genomics Consortium"/>
            <person name="Kohler A."/>
            <person name="Kuo A."/>
            <person name="Nagy L.G."/>
            <person name="Floudas D."/>
            <person name="Copeland A."/>
            <person name="Barry K.W."/>
            <person name="Cichocki N."/>
            <person name="Veneault-Fourrey C."/>
            <person name="LaButti K."/>
            <person name="Lindquist E.A."/>
            <person name="Lipzen A."/>
            <person name="Lundell T."/>
            <person name="Morin E."/>
            <person name="Murat C."/>
            <person name="Riley R."/>
            <person name="Ohm R."/>
            <person name="Sun H."/>
            <person name="Tunlid A."/>
            <person name="Henrissat B."/>
            <person name="Grigoriev I.V."/>
            <person name="Hibbett D.S."/>
            <person name="Martin F."/>
        </authorList>
    </citation>
    <scope>NUCLEOTIDE SEQUENCE [LARGE SCALE GENOMIC DNA]</scope>
    <source>
        <strain evidence="6 7">FD-317 M1</strain>
    </source>
</reference>
<dbReference type="InterPro" id="IPR011701">
    <property type="entry name" value="MFS"/>
</dbReference>
<feature type="transmembrane region" description="Helical" evidence="4">
    <location>
        <begin position="129"/>
        <end position="147"/>
    </location>
</feature>
<dbReference type="PANTHER" id="PTHR11360">
    <property type="entry name" value="MONOCARBOXYLATE TRANSPORTER"/>
    <property type="match status" value="1"/>
</dbReference>